<protein>
    <recommendedName>
        <fullName evidence="3 8">Mediator of RNA polymerase II transcription subunit 18</fullName>
    </recommendedName>
    <alternativeName>
        <fullName evidence="7 8">Mediator complex subunit 18</fullName>
    </alternativeName>
</protein>
<dbReference type="VEuPathDB" id="FungiDB:BDEG_27698"/>
<dbReference type="OrthoDB" id="5348092at2759"/>
<dbReference type="AlphaFoldDB" id="A0A177WXX3"/>
<evidence type="ECO:0000256" key="3">
    <source>
        <dbReference type="ARBA" id="ARBA00019612"/>
    </source>
</evidence>
<gene>
    <name evidence="8" type="primary">MED18</name>
    <name evidence="9" type="ORF">BDEG_27698</name>
</gene>
<dbReference type="Gene3D" id="2.40.320.10">
    <property type="entry name" value="Hypothetical Protein Pfu-838710-001"/>
    <property type="match status" value="1"/>
</dbReference>
<dbReference type="Pfam" id="PF09637">
    <property type="entry name" value="Med18"/>
    <property type="match status" value="1"/>
</dbReference>
<dbReference type="GO" id="GO:0070847">
    <property type="term" value="C:core mediator complex"/>
    <property type="evidence" value="ECO:0007669"/>
    <property type="project" value="TreeGrafter"/>
</dbReference>
<dbReference type="eggNOG" id="KOG3264">
    <property type="taxonomic scope" value="Eukaryota"/>
</dbReference>
<evidence type="ECO:0000256" key="2">
    <source>
        <dbReference type="ARBA" id="ARBA00009814"/>
    </source>
</evidence>
<keyword evidence="4 8" id="KW-0805">Transcription regulation</keyword>
<reference evidence="9 10" key="1">
    <citation type="submission" date="2006-10" db="EMBL/GenBank/DDBJ databases">
        <title>The Genome Sequence of Batrachochytrium dendrobatidis JEL423.</title>
        <authorList>
            <consortium name="The Broad Institute Genome Sequencing Platform"/>
            <person name="Birren B."/>
            <person name="Lander E."/>
            <person name="Galagan J."/>
            <person name="Cuomo C."/>
            <person name="Devon K."/>
            <person name="Jaffe D."/>
            <person name="Butler J."/>
            <person name="Alvarez P."/>
            <person name="Gnerre S."/>
            <person name="Grabherr M."/>
            <person name="Kleber M."/>
            <person name="Mauceli E."/>
            <person name="Brockman W."/>
            <person name="Young S."/>
            <person name="LaButti K."/>
            <person name="Sykes S."/>
            <person name="DeCaprio D."/>
            <person name="Crawford M."/>
            <person name="Koehrsen M."/>
            <person name="Engels R."/>
            <person name="Montgomery P."/>
            <person name="Pearson M."/>
            <person name="Howarth C."/>
            <person name="Larson L."/>
            <person name="White J."/>
            <person name="O'Leary S."/>
            <person name="Kodira C."/>
            <person name="Zeng Q."/>
            <person name="Yandava C."/>
            <person name="Alvarado L."/>
            <person name="Longcore J."/>
            <person name="James T."/>
        </authorList>
    </citation>
    <scope>NUCLEOTIDE SEQUENCE [LARGE SCALE GENOMIC DNA]</scope>
    <source>
        <strain evidence="9 10">JEL423</strain>
    </source>
</reference>
<dbReference type="PANTHER" id="PTHR13321:SF2">
    <property type="entry name" value="MEDIATOR OF RNA POLYMERASE II TRANSCRIPTION SUBUNIT 18"/>
    <property type="match status" value="1"/>
</dbReference>
<accession>A0A177WXX3</accession>
<dbReference type="Proteomes" id="UP000077115">
    <property type="component" value="Unassembled WGS sequence"/>
</dbReference>
<dbReference type="GO" id="GO:0006369">
    <property type="term" value="P:termination of RNA polymerase II transcription"/>
    <property type="evidence" value="ECO:0007669"/>
    <property type="project" value="TreeGrafter"/>
</dbReference>
<dbReference type="EMBL" id="DS022312">
    <property type="protein sequence ID" value="OAJ44475.1"/>
    <property type="molecule type" value="Genomic_DNA"/>
</dbReference>
<keyword evidence="6 8" id="KW-0539">Nucleus</keyword>
<evidence type="ECO:0000256" key="5">
    <source>
        <dbReference type="ARBA" id="ARBA00023163"/>
    </source>
</evidence>
<reference evidence="9 10" key="2">
    <citation type="submission" date="2016-05" db="EMBL/GenBank/DDBJ databases">
        <title>Lineage-specific infection strategies underlie the spectrum of fungal disease in amphibians.</title>
        <authorList>
            <person name="Cuomo C.A."/>
            <person name="Farrer R.A."/>
            <person name="James T."/>
            <person name="Longcore J."/>
            <person name="Birren B."/>
        </authorList>
    </citation>
    <scope>NUCLEOTIDE SEQUENCE [LARGE SCALE GENOMIC DNA]</scope>
    <source>
        <strain evidence="9 10">JEL423</strain>
    </source>
</reference>
<keyword evidence="8" id="KW-0010">Activator</keyword>
<dbReference type="InterPro" id="IPR019095">
    <property type="entry name" value="Mediator_Med18"/>
</dbReference>
<keyword evidence="5 8" id="KW-0804">Transcription</keyword>
<comment type="subcellular location">
    <subcellularLocation>
        <location evidence="1 8">Nucleus</location>
    </subcellularLocation>
</comment>
<sequence length="238" mass="26703">MTTKLGTTNPAILSSGKTYQCSLYGELPHTGLGKLLERLVGLCGETKHLGLARFCEHQIAFVPAVQTPFGPPRNDDILLRLHSNVLDAESNFIHFLDREWTLLHLSPAEPPKAGQKLANHRAIHHTRITGDVIKYIEMLGYKFEFEVVRRGFTFQFGQVRIDIFRLYQIQDQFRVSSAIPVVSNSTTWIVQVTSPILGQEHVVHMSDNLFQFAAHLSGLVSLAVVDHSCLQNSIKYVG</sequence>
<comment type="subunit">
    <text evidence="8">Component of the Mediator complex.</text>
</comment>
<dbReference type="GO" id="GO:0003712">
    <property type="term" value="F:transcription coregulator activity"/>
    <property type="evidence" value="ECO:0007669"/>
    <property type="project" value="InterPro"/>
</dbReference>
<dbReference type="GO" id="GO:0016592">
    <property type="term" value="C:mediator complex"/>
    <property type="evidence" value="ECO:0007669"/>
    <property type="project" value="InterPro"/>
</dbReference>
<evidence type="ECO:0000313" key="10">
    <source>
        <dbReference type="Proteomes" id="UP000077115"/>
    </source>
</evidence>
<comment type="similarity">
    <text evidence="2 8">Belongs to the Mediator complex subunit 18 family.</text>
</comment>
<evidence type="ECO:0000256" key="7">
    <source>
        <dbReference type="ARBA" id="ARBA00032012"/>
    </source>
</evidence>
<name>A0A177WXX3_BATDL</name>
<evidence type="ECO:0000256" key="1">
    <source>
        <dbReference type="ARBA" id="ARBA00004123"/>
    </source>
</evidence>
<dbReference type="PANTHER" id="PTHR13321">
    <property type="entry name" value="MEDIATOR OF RNA POLYMERASE II TRANSCRIPTION, SUBUNIT 18"/>
    <property type="match status" value="1"/>
</dbReference>
<dbReference type="GO" id="GO:0006357">
    <property type="term" value="P:regulation of transcription by RNA polymerase II"/>
    <property type="evidence" value="ECO:0007669"/>
    <property type="project" value="InterPro"/>
</dbReference>
<comment type="function">
    <text evidence="8">Component of the Mediator complex, a coactivator involved in the regulated transcription of nearly all RNA polymerase II-dependent genes. Mediator functions as a bridge to convey information from gene-specific regulatory proteins to the basal RNA polymerase II transcription machinery. Mediator is recruited to promoters by direct interactions with regulatory proteins and serves as a scaffold for the assembly of a functional preinitiation complex with RNA polymerase II and the general transcription factors.</text>
</comment>
<dbReference type="STRING" id="403673.A0A177WXX3"/>
<evidence type="ECO:0000256" key="6">
    <source>
        <dbReference type="ARBA" id="ARBA00023242"/>
    </source>
</evidence>
<evidence type="ECO:0000256" key="8">
    <source>
        <dbReference type="RuleBase" id="RU364150"/>
    </source>
</evidence>
<evidence type="ECO:0000256" key="4">
    <source>
        <dbReference type="ARBA" id="ARBA00023015"/>
    </source>
</evidence>
<evidence type="ECO:0000313" key="9">
    <source>
        <dbReference type="EMBL" id="OAJ44475.1"/>
    </source>
</evidence>
<organism evidence="9 10">
    <name type="scientific">Batrachochytrium dendrobatidis (strain JEL423)</name>
    <dbReference type="NCBI Taxonomy" id="403673"/>
    <lineage>
        <taxon>Eukaryota</taxon>
        <taxon>Fungi</taxon>
        <taxon>Fungi incertae sedis</taxon>
        <taxon>Chytridiomycota</taxon>
        <taxon>Chytridiomycota incertae sedis</taxon>
        <taxon>Chytridiomycetes</taxon>
        <taxon>Rhizophydiales</taxon>
        <taxon>Rhizophydiales incertae sedis</taxon>
        <taxon>Batrachochytrium</taxon>
    </lineage>
</organism>
<proteinExistence type="inferred from homology"/>